<evidence type="ECO:0000256" key="5">
    <source>
        <dbReference type="SAM" id="MobiDB-lite"/>
    </source>
</evidence>
<evidence type="ECO:0000256" key="3">
    <source>
        <dbReference type="ARBA" id="ARBA00022989"/>
    </source>
</evidence>
<feature type="transmembrane region" description="Helical" evidence="6">
    <location>
        <begin position="245"/>
        <end position="264"/>
    </location>
</feature>
<dbReference type="PANTHER" id="PTHR23423">
    <property type="entry name" value="ORGANIC SOLUTE TRANSPORTER-RELATED"/>
    <property type="match status" value="1"/>
</dbReference>
<dbReference type="SMART" id="SM01417">
    <property type="entry name" value="Solute_trans_a"/>
    <property type="match status" value="1"/>
</dbReference>
<accession>A0AAQ3RDE1</accession>
<dbReference type="AlphaFoldDB" id="A0AAQ3RDE1"/>
<gene>
    <name evidence="7" type="ORF">R9X50_00587200</name>
</gene>
<feature type="transmembrane region" description="Helical" evidence="6">
    <location>
        <begin position="46"/>
        <end position="70"/>
    </location>
</feature>
<comment type="subcellular location">
    <subcellularLocation>
        <location evidence="1">Membrane</location>
        <topology evidence="1">Multi-pass membrane protein</topology>
    </subcellularLocation>
</comment>
<feature type="compositionally biased region" description="Basic and acidic residues" evidence="5">
    <location>
        <begin position="454"/>
        <end position="463"/>
    </location>
</feature>
<sequence length="463" mass="51867">MAPLTSMITLIPRELGFGSTKDIECARPQPDLAGDPVFGTTTLHQLMIYISAVCLGLTIISTGFLTWRHIRRYTAPQEQRQILRIINLPFFYCLFNFLALLFYQDYLYIEPLAGIYEAFSVAALFLLVLEYICPDGIDREKYFENLEGRDKKNNPVPGGSLKWFQRTWSSCLQYPLSKLVFVIIQIITQDKGVYCENSFSPKYAHLWLFLADLLFVGGALGATIQFFRRMSKEIALVHNASAKTWSFIGIIAFQIIQGIVFHLMNGKLFSPSNTATYNDINFGIPSFMTCVEAVIFSLIFHWSFSSSEYQEGNRLDRFGTGPATRTKSTRAVCDAFNLADIISGTIVAFQLLIMRVQSQYGAKALPQRTSSLRMEGQVHFEPLSRQNGTRGYADMTCAAGMNVPPAPIAALDPSSGGTTSPRKFRADEMLQPSFGRTDSYQTVGHSRSSSSGGDEVRNPRQMF</sequence>
<feature type="transmembrane region" description="Helical" evidence="6">
    <location>
        <begin position="203"/>
        <end position="224"/>
    </location>
</feature>
<dbReference type="GO" id="GO:0016020">
    <property type="term" value="C:membrane"/>
    <property type="evidence" value="ECO:0007669"/>
    <property type="project" value="UniProtKB-SubCell"/>
</dbReference>
<keyword evidence="3 6" id="KW-1133">Transmembrane helix</keyword>
<evidence type="ECO:0000256" key="4">
    <source>
        <dbReference type="ARBA" id="ARBA00023136"/>
    </source>
</evidence>
<evidence type="ECO:0008006" key="9">
    <source>
        <dbReference type="Google" id="ProtNLM"/>
    </source>
</evidence>
<reference evidence="7 8" key="1">
    <citation type="submission" date="2023-11" db="EMBL/GenBank/DDBJ databases">
        <title>An acidophilic fungus is an integral part of prey digestion in a carnivorous sundew plant.</title>
        <authorList>
            <person name="Tsai I.J."/>
        </authorList>
    </citation>
    <scope>NUCLEOTIDE SEQUENCE [LARGE SCALE GENOMIC DNA]</scope>
    <source>
        <strain evidence="7">169a</strain>
    </source>
</reference>
<feature type="transmembrane region" description="Helical" evidence="6">
    <location>
        <begin position="284"/>
        <end position="304"/>
    </location>
</feature>
<evidence type="ECO:0000256" key="2">
    <source>
        <dbReference type="ARBA" id="ARBA00022692"/>
    </source>
</evidence>
<feature type="region of interest" description="Disordered" evidence="5">
    <location>
        <begin position="408"/>
        <end position="463"/>
    </location>
</feature>
<keyword evidence="4 6" id="KW-0472">Membrane</keyword>
<evidence type="ECO:0000256" key="1">
    <source>
        <dbReference type="ARBA" id="ARBA00004141"/>
    </source>
</evidence>
<evidence type="ECO:0000256" key="6">
    <source>
        <dbReference type="SAM" id="Phobius"/>
    </source>
</evidence>
<feature type="transmembrane region" description="Helical" evidence="6">
    <location>
        <begin position="82"/>
        <end position="103"/>
    </location>
</feature>
<proteinExistence type="predicted"/>
<organism evidence="7 8">
    <name type="scientific">Acrodontium crateriforme</name>
    <dbReference type="NCBI Taxonomy" id="150365"/>
    <lineage>
        <taxon>Eukaryota</taxon>
        <taxon>Fungi</taxon>
        <taxon>Dikarya</taxon>
        <taxon>Ascomycota</taxon>
        <taxon>Pezizomycotina</taxon>
        <taxon>Dothideomycetes</taxon>
        <taxon>Dothideomycetidae</taxon>
        <taxon>Mycosphaerellales</taxon>
        <taxon>Teratosphaeriaceae</taxon>
        <taxon>Acrodontium</taxon>
    </lineage>
</organism>
<protein>
    <recommendedName>
        <fullName evidence="9">DUF300-domain-containing protein</fullName>
    </recommendedName>
</protein>
<dbReference type="Proteomes" id="UP001303373">
    <property type="component" value="Chromosome 9"/>
</dbReference>
<dbReference type="InterPro" id="IPR005178">
    <property type="entry name" value="Ostalpha/TMEM184C"/>
</dbReference>
<keyword evidence="2 6" id="KW-0812">Transmembrane</keyword>
<keyword evidence="8" id="KW-1185">Reference proteome</keyword>
<feature type="compositionally biased region" description="Polar residues" evidence="5">
    <location>
        <begin position="434"/>
        <end position="452"/>
    </location>
</feature>
<name>A0AAQ3RDE1_9PEZI</name>
<feature type="transmembrane region" description="Helical" evidence="6">
    <location>
        <begin position="115"/>
        <end position="133"/>
    </location>
</feature>
<dbReference type="EMBL" id="CP138588">
    <property type="protein sequence ID" value="WPH02998.1"/>
    <property type="molecule type" value="Genomic_DNA"/>
</dbReference>
<dbReference type="Pfam" id="PF03619">
    <property type="entry name" value="Solute_trans_a"/>
    <property type="match status" value="1"/>
</dbReference>
<evidence type="ECO:0000313" key="7">
    <source>
        <dbReference type="EMBL" id="WPH02998.1"/>
    </source>
</evidence>
<evidence type="ECO:0000313" key="8">
    <source>
        <dbReference type="Proteomes" id="UP001303373"/>
    </source>
</evidence>